<evidence type="ECO:0000313" key="11">
    <source>
        <dbReference type="Proteomes" id="UP000464495"/>
    </source>
</evidence>
<keyword evidence="5 6" id="KW-0408">Iron</keyword>
<evidence type="ECO:0000256" key="7">
    <source>
        <dbReference type="SAM" id="MobiDB-lite"/>
    </source>
</evidence>
<keyword evidence="1" id="KW-0813">Transport</keyword>
<evidence type="ECO:0000256" key="8">
    <source>
        <dbReference type="SAM" id="Phobius"/>
    </source>
</evidence>
<dbReference type="PANTHER" id="PTHR33751">
    <property type="entry name" value="CBB3-TYPE CYTOCHROME C OXIDASE SUBUNIT FIXP"/>
    <property type="match status" value="1"/>
</dbReference>
<dbReference type="Proteomes" id="UP000464495">
    <property type="component" value="Chromosome"/>
</dbReference>
<name>A0A6P1T1D4_9RHOB</name>
<evidence type="ECO:0000256" key="1">
    <source>
        <dbReference type="ARBA" id="ARBA00022448"/>
    </source>
</evidence>
<keyword evidence="4" id="KW-0249">Electron transport</keyword>
<gene>
    <name evidence="10" type="ORF">GO499_11745</name>
</gene>
<dbReference type="GO" id="GO:0046872">
    <property type="term" value="F:metal ion binding"/>
    <property type="evidence" value="ECO:0007669"/>
    <property type="project" value="UniProtKB-KW"/>
</dbReference>
<organism evidence="10 11">
    <name type="scientific">Algicella marina</name>
    <dbReference type="NCBI Taxonomy" id="2683284"/>
    <lineage>
        <taxon>Bacteria</taxon>
        <taxon>Pseudomonadati</taxon>
        <taxon>Pseudomonadota</taxon>
        <taxon>Alphaproteobacteria</taxon>
        <taxon>Rhodobacterales</taxon>
        <taxon>Paracoccaceae</taxon>
        <taxon>Algicella</taxon>
    </lineage>
</organism>
<feature type="region of interest" description="Disordered" evidence="7">
    <location>
        <begin position="247"/>
        <end position="267"/>
    </location>
</feature>
<dbReference type="SUPFAM" id="SSF46626">
    <property type="entry name" value="Cytochrome c"/>
    <property type="match status" value="3"/>
</dbReference>
<accession>A0A6P1T1D4</accession>
<evidence type="ECO:0000256" key="3">
    <source>
        <dbReference type="ARBA" id="ARBA00022723"/>
    </source>
</evidence>
<sequence>MKELDLRTAFVVVAAAAGIAAVVAVAVVWLGLYNVSARKGHLPGVGWVLHTTFRNSVALRAPPDDVVPEDLDTPAMVALGAGHFMSACAGCHGAPGITRSATVRQMMPEPPRLDNAGEEWSAAELFWIVKNGAKMTGMPGWPARRSDDVWPVVAFLRSLGDMSAAEYATLTDSSEGTCTICHGKGGVSDNPHVPRLDILSADYIAHSLQSYANGSRDSGIMAQVAVGMDDETITRLASSFDELGPVQSESAAGDALRGQQLSASSDGSHDVPACRACHGPWPEPLNSDFPSLAGQQEPYLRRQLELWRSGNHGGGPAVELMYKAARDLTDDQIADLAAYYSSLTPAPLNRVAD</sequence>
<dbReference type="PANTHER" id="PTHR33751:SF9">
    <property type="entry name" value="CYTOCHROME C4"/>
    <property type="match status" value="1"/>
</dbReference>
<feature type="transmembrane region" description="Helical" evidence="8">
    <location>
        <begin position="6"/>
        <end position="32"/>
    </location>
</feature>
<keyword evidence="11" id="KW-1185">Reference proteome</keyword>
<dbReference type="AlphaFoldDB" id="A0A6P1T1D4"/>
<keyword evidence="3 6" id="KW-0479">Metal-binding</keyword>
<dbReference type="PROSITE" id="PS51007">
    <property type="entry name" value="CYTC"/>
    <property type="match status" value="2"/>
</dbReference>
<keyword evidence="8" id="KW-1133">Transmembrane helix</keyword>
<dbReference type="KEGG" id="amaq:GO499_11745"/>
<dbReference type="Pfam" id="PF13442">
    <property type="entry name" value="Cytochrome_CBB3"/>
    <property type="match status" value="1"/>
</dbReference>
<dbReference type="RefSeq" id="WP_161862356.1">
    <property type="nucleotide sequence ID" value="NZ_CP046620.1"/>
</dbReference>
<dbReference type="InterPro" id="IPR009056">
    <property type="entry name" value="Cyt_c-like_dom"/>
</dbReference>
<keyword evidence="8" id="KW-0812">Transmembrane</keyword>
<dbReference type="Gene3D" id="1.10.760.10">
    <property type="entry name" value="Cytochrome c-like domain"/>
    <property type="match status" value="3"/>
</dbReference>
<reference evidence="10 11" key="1">
    <citation type="submission" date="2019-12" db="EMBL/GenBank/DDBJ databases">
        <title>Complete genome sequence of Algicella marina strain 9Alg 56(T) isolated from the red alga Tichocarpus crinitus.</title>
        <authorList>
            <person name="Kim S.-G."/>
            <person name="Nedashkovskaya O.I."/>
        </authorList>
    </citation>
    <scope>NUCLEOTIDE SEQUENCE [LARGE SCALE GENOMIC DNA]</scope>
    <source>
        <strain evidence="10 11">9Alg 56</strain>
    </source>
</reference>
<dbReference type="InterPro" id="IPR036909">
    <property type="entry name" value="Cyt_c-like_dom_sf"/>
</dbReference>
<dbReference type="InterPro" id="IPR050597">
    <property type="entry name" value="Cytochrome_c_Oxidase_Subunit"/>
</dbReference>
<feature type="domain" description="Cytochrome c" evidence="9">
    <location>
        <begin position="75"/>
        <end position="160"/>
    </location>
</feature>
<dbReference type="Pfam" id="PF00034">
    <property type="entry name" value="Cytochrom_C"/>
    <property type="match status" value="1"/>
</dbReference>
<evidence type="ECO:0000256" key="2">
    <source>
        <dbReference type="ARBA" id="ARBA00022617"/>
    </source>
</evidence>
<proteinExistence type="predicted"/>
<protein>
    <submittedName>
        <fullName evidence="10">C-type cytochrome</fullName>
    </submittedName>
</protein>
<keyword evidence="8" id="KW-0472">Membrane</keyword>
<dbReference type="GO" id="GO:0009055">
    <property type="term" value="F:electron transfer activity"/>
    <property type="evidence" value="ECO:0007669"/>
    <property type="project" value="InterPro"/>
</dbReference>
<feature type="domain" description="Cytochrome c" evidence="9">
    <location>
        <begin position="253"/>
        <end position="344"/>
    </location>
</feature>
<evidence type="ECO:0000256" key="4">
    <source>
        <dbReference type="ARBA" id="ARBA00022982"/>
    </source>
</evidence>
<evidence type="ECO:0000256" key="5">
    <source>
        <dbReference type="ARBA" id="ARBA00023004"/>
    </source>
</evidence>
<dbReference type="GO" id="GO:0020037">
    <property type="term" value="F:heme binding"/>
    <property type="evidence" value="ECO:0007669"/>
    <property type="project" value="InterPro"/>
</dbReference>
<keyword evidence="2 6" id="KW-0349">Heme</keyword>
<evidence type="ECO:0000259" key="9">
    <source>
        <dbReference type="PROSITE" id="PS51007"/>
    </source>
</evidence>
<evidence type="ECO:0000313" key="10">
    <source>
        <dbReference type="EMBL" id="QHQ35797.1"/>
    </source>
</evidence>
<dbReference type="EMBL" id="CP046620">
    <property type="protein sequence ID" value="QHQ35797.1"/>
    <property type="molecule type" value="Genomic_DNA"/>
</dbReference>
<evidence type="ECO:0000256" key="6">
    <source>
        <dbReference type="PROSITE-ProRule" id="PRU00433"/>
    </source>
</evidence>